<dbReference type="AlphaFoldDB" id="A0A835Y932"/>
<gene>
    <name evidence="2" type="ORF">HYH03_003308</name>
</gene>
<feature type="region of interest" description="Disordered" evidence="1">
    <location>
        <begin position="294"/>
        <end position="427"/>
    </location>
</feature>
<feature type="compositionally biased region" description="Low complexity" evidence="1">
    <location>
        <begin position="351"/>
        <end position="367"/>
    </location>
</feature>
<feature type="compositionally biased region" description="Polar residues" evidence="1">
    <location>
        <begin position="495"/>
        <end position="518"/>
    </location>
</feature>
<feature type="compositionally biased region" description="Polar residues" evidence="1">
    <location>
        <begin position="369"/>
        <end position="380"/>
    </location>
</feature>
<organism evidence="2 3">
    <name type="scientific">Edaphochlamys debaryana</name>
    <dbReference type="NCBI Taxonomy" id="47281"/>
    <lineage>
        <taxon>Eukaryota</taxon>
        <taxon>Viridiplantae</taxon>
        <taxon>Chlorophyta</taxon>
        <taxon>core chlorophytes</taxon>
        <taxon>Chlorophyceae</taxon>
        <taxon>CS clade</taxon>
        <taxon>Chlamydomonadales</taxon>
        <taxon>Chlamydomonadales incertae sedis</taxon>
        <taxon>Edaphochlamys</taxon>
    </lineage>
</organism>
<feature type="compositionally biased region" description="Low complexity" evidence="1">
    <location>
        <begin position="519"/>
        <end position="530"/>
    </location>
</feature>
<proteinExistence type="predicted"/>
<comment type="caution">
    <text evidence="2">The sequence shown here is derived from an EMBL/GenBank/DDBJ whole genome shotgun (WGS) entry which is preliminary data.</text>
</comment>
<feature type="compositionally biased region" description="Pro residues" evidence="1">
    <location>
        <begin position="309"/>
        <end position="318"/>
    </location>
</feature>
<keyword evidence="3" id="KW-1185">Reference proteome</keyword>
<dbReference type="Proteomes" id="UP000612055">
    <property type="component" value="Unassembled WGS sequence"/>
</dbReference>
<feature type="region of interest" description="Disordered" evidence="1">
    <location>
        <begin position="789"/>
        <end position="819"/>
    </location>
</feature>
<evidence type="ECO:0000313" key="3">
    <source>
        <dbReference type="Proteomes" id="UP000612055"/>
    </source>
</evidence>
<feature type="compositionally biased region" description="Gly residues" evidence="1">
    <location>
        <begin position="687"/>
        <end position="700"/>
    </location>
</feature>
<feature type="region of interest" description="Disordered" evidence="1">
    <location>
        <begin position="98"/>
        <end position="128"/>
    </location>
</feature>
<feature type="compositionally biased region" description="Acidic residues" evidence="1">
    <location>
        <begin position="418"/>
        <end position="427"/>
    </location>
</feature>
<name>A0A835Y932_9CHLO</name>
<feature type="compositionally biased region" description="Gly residues" evidence="1">
    <location>
        <begin position="611"/>
        <end position="620"/>
    </location>
</feature>
<feature type="region of interest" description="Disordered" evidence="1">
    <location>
        <begin position="214"/>
        <end position="268"/>
    </location>
</feature>
<feature type="compositionally biased region" description="Basic and acidic residues" evidence="1">
    <location>
        <begin position="116"/>
        <end position="125"/>
    </location>
</feature>
<feature type="region of interest" description="Disordered" evidence="1">
    <location>
        <begin position="563"/>
        <end position="620"/>
    </location>
</feature>
<reference evidence="2" key="1">
    <citation type="journal article" date="2020" name="bioRxiv">
        <title>Comparative genomics of Chlamydomonas.</title>
        <authorList>
            <person name="Craig R.J."/>
            <person name="Hasan A.R."/>
            <person name="Ness R.W."/>
            <person name="Keightley P.D."/>
        </authorList>
    </citation>
    <scope>NUCLEOTIDE SEQUENCE</scope>
    <source>
        <strain evidence="2">CCAP 11/70</strain>
    </source>
</reference>
<accession>A0A835Y932</accession>
<protein>
    <submittedName>
        <fullName evidence="2">Uncharacterized protein</fullName>
    </submittedName>
</protein>
<feature type="region of interest" description="Disordered" evidence="1">
    <location>
        <begin position="495"/>
        <end position="549"/>
    </location>
</feature>
<evidence type="ECO:0000313" key="2">
    <source>
        <dbReference type="EMBL" id="KAG2498557.1"/>
    </source>
</evidence>
<feature type="compositionally biased region" description="Pro residues" evidence="1">
    <location>
        <begin position="168"/>
        <end position="179"/>
    </location>
</feature>
<feature type="region of interest" description="Disordered" evidence="1">
    <location>
        <begin position="663"/>
        <end position="700"/>
    </location>
</feature>
<feature type="region of interest" description="Disordered" evidence="1">
    <location>
        <begin position="152"/>
        <end position="192"/>
    </location>
</feature>
<sequence length="834" mass="84037">MSSFRWHDEGTTLDEYRAEVLARWCPEPAKPTAEDLLTEARRNVLKNKSQFFDSRLAFSRLSLSKQSEVRVMHDGCQLPEPVRDDQIPELDEARVRVATSALHSQSPGRRASPAGHRRDAHHDQEEGLAGQGLAKYIVAPVPVRFMVLPESSGTCDDGAEDTRHAHAPAPPPCPSPHPPLASRAATASRRRRSALENPAFWGAVAAAAEVAAHGADGDGDADGGGSGDEPDLVPIPPWEARLAAAAAACRSEPGPSRGESPQPLSRSRFDRSHLLEVKGSGGLGGLATGTCADAGVEGEGAGTDAIQRPPSPGGPRRPNPAVSANRRRSVDMISLAMANRSAPVQSASRHPQPSTDASAPTPSTAASNMGMTSSRPSTAATGGPRAMRRGLSISVPEGPNPSVAVPGSRPAYAGQTAAEDEGDVEEDVGPAGEWDTFVVRSASCTAAPLVPSSARPGAAYPQAGAGALRPSALARRGLSHGLSHGLAQGFSSGLTTPSPACASQSSPRGLSPAVSSGLASASPGATPTASRRVLKSMSSRSQGPLGAARAAAADAALALERGETHGTPSPLAPHPHAHDAGTDGDAGATWVGRVPSAALMPSPHATPTGALGAGPGPGHGGLHGWVNSGGGGGGGAAVERSATSFSGPSGAAAMRLGSRTIGGLGSASMGTRRRAAESGLDGASPAEGGGAGAGTAGAGAGAGSHLAFESGALGLERDAMRVRSRRGLAPSLDLGASAAAAGPAVSSLRAAAASRRSLDEAWLESYAAASHARVEMFRQALATEDGAQGGVGVAAGAGEARGKKGRRATEEEADREEAGVLTRLMTKLQSLRRT</sequence>
<dbReference type="EMBL" id="JAEHOE010000009">
    <property type="protein sequence ID" value="KAG2498557.1"/>
    <property type="molecule type" value="Genomic_DNA"/>
</dbReference>
<evidence type="ECO:0000256" key="1">
    <source>
        <dbReference type="SAM" id="MobiDB-lite"/>
    </source>
</evidence>